<dbReference type="PANTHER" id="PTHR22945">
    <property type="entry name" value="SERPENTINE RECEPTOR, CLASS D DELTA"/>
    <property type="match status" value="1"/>
</dbReference>
<accession>A0A2A6D1M1</accession>
<comment type="subcellular location">
    <subcellularLocation>
        <location evidence="1">Membrane</location>
        <topology evidence="1">Multi-pass membrane protein</topology>
    </subcellularLocation>
</comment>
<reference evidence="7" key="1">
    <citation type="journal article" date="2008" name="Nat. Genet.">
        <title>The Pristionchus pacificus genome provides a unique perspective on nematode lifestyle and parasitism.</title>
        <authorList>
            <person name="Dieterich C."/>
            <person name="Clifton S.W."/>
            <person name="Schuster L.N."/>
            <person name="Chinwalla A."/>
            <person name="Delehaunty K."/>
            <person name="Dinkelacker I."/>
            <person name="Fulton L."/>
            <person name="Fulton R."/>
            <person name="Godfrey J."/>
            <person name="Minx P."/>
            <person name="Mitreva M."/>
            <person name="Roeseler W."/>
            <person name="Tian H."/>
            <person name="Witte H."/>
            <person name="Yang S.P."/>
            <person name="Wilson R.K."/>
            <person name="Sommer R.J."/>
        </authorList>
    </citation>
    <scope>NUCLEOTIDE SEQUENCE [LARGE SCALE GENOMIC DNA]</scope>
    <source>
        <strain evidence="7">PS312</strain>
    </source>
</reference>
<dbReference type="AlphaFoldDB" id="A0A2A6D1M1"/>
<dbReference type="PANTHER" id="PTHR22945:SF40">
    <property type="entry name" value="SERPENTINE RECEPTOR, CLASS D (DELTA)-RELATED"/>
    <property type="match status" value="1"/>
</dbReference>
<evidence type="ECO:0000256" key="4">
    <source>
        <dbReference type="ARBA" id="ARBA00022989"/>
    </source>
</evidence>
<dbReference type="Pfam" id="PF10317">
    <property type="entry name" value="7TM_GPCR_Srd"/>
    <property type="match status" value="2"/>
</dbReference>
<dbReference type="InterPro" id="IPR019421">
    <property type="entry name" value="7TM_GPCR_serpentine_rcpt_Srd"/>
</dbReference>
<accession>A0A8R1ZB55</accession>
<dbReference type="GO" id="GO:0016020">
    <property type="term" value="C:membrane"/>
    <property type="evidence" value="ECO:0007669"/>
    <property type="project" value="UniProtKB-SubCell"/>
</dbReference>
<keyword evidence="3" id="KW-0812">Transmembrane</keyword>
<comment type="similarity">
    <text evidence="2">Belongs to the nematode receptor-like protein srd family.</text>
</comment>
<keyword evidence="7" id="KW-1185">Reference proteome</keyword>
<evidence type="ECO:0000256" key="5">
    <source>
        <dbReference type="ARBA" id="ARBA00023136"/>
    </source>
</evidence>
<keyword evidence="5" id="KW-0472">Membrane</keyword>
<dbReference type="OrthoDB" id="5803780at2759"/>
<organism evidence="6 7">
    <name type="scientific">Pristionchus pacificus</name>
    <name type="common">Parasitic nematode worm</name>
    <dbReference type="NCBI Taxonomy" id="54126"/>
    <lineage>
        <taxon>Eukaryota</taxon>
        <taxon>Metazoa</taxon>
        <taxon>Ecdysozoa</taxon>
        <taxon>Nematoda</taxon>
        <taxon>Chromadorea</taxon>
        <taxon>Rhabditida</taxon>
        <taxon>Rhabditina</taxon>
        <taxon>Diplogasteromorpha</taxon>
        <taxon>Diplogasteroidea</taxon>
        <taxon>Neodiplogasteridae</taxon>
        <taxon>Pristionchus</taxon>
    </lineage>
</organism>
<sequence>MQDHQGAMIYVFLGPCSLLGEWVCRASQAVQTALVNQSTIILLLSFAYRLYVLRSRSVLQSVAPPEALSRLNVTGYTASRYFFWSTVGVILNGTVIVVSPVVFAIIFIIRHKLIAQIKKVQSIERRQHVLIARALTYQMLLPCGVSISALLFILDVTDIWTHELSERFIMMVQGLEFKQYFCLFSLASPLINFAMLPQYRVLLPFGKKQVHQGSTGAQFTISTVT</sequence>
<evidence type="ECO:0000313" key="6">
    <source>
        <dbReference type="EnsemblMetazoa" id="PPA45981.1"/>
    </source>
</evidence>
<evidence type="ECO:0000256" key="2">
    <source>
        <dbReference type="ARBA" id="ARBA00009166"/>
    </source>
</evidence>
<evidence type="ECO:0000256" key="3">
    <source>
        <dbReference type="ARBA" id="ARBA00022692"/>
    </source>
</evidence>
<protein>
    <submittedName>
        <fullName evidence="6">G protein-coupled receptor</fullName>
    </submittedName>
</protein>
<name>A0A2A6D1M1_PRIPA</name>
<dbReference type="EnsemblMetazoa" id="PPA45981.1">
    <property type="protein sequence ID" value="PPA45981.1"/>
    <property type="gene ID" value="WBGene00284350"/>
</dbReference>
<gene>
    <name evidence="6" type="primary">WBGene00284350</name>
</gene>
<proteinExistence type="inferred from homology"/>
<evidence type="ECO:0000256" key="1">
    <source>
        <dbReference type="ARBA" id="ARBA00004141"/>
    </source>
</evidence>
<evidence type="ECO:0000313" key="7">
    <source>
        <dbReference type="Proteomes" id="UP000005239"/>
    </source>
</evidence>
<keyword evidence="4" id="KW-1133">Transmembrane helix</keyword>
<reference evidence="6" key="2">
    <citation type="submission" date="2022-06" db="UniProtKB">
        <authorList>
            <consortium name="EnsemblMetazoa"/>
        </authorList>
    </citation>
    <scope>IDENTIFICATION</scope>
    <source>
        <strain evidence="6">PS312</strain>
    </source>
</reference>
<dbReference type="InterPro" id="IPR050920">
    <property type="entry name" value="Nematode_rcpt-like_delta"/>
</dbReference>
<dbReference type="Proteomes" id="UP000005239">
    <property type="component" value="Unassembled WGS sequence"/>
</dbReference>